<dbReference type="Proteomes" id="UP000266673">
    <property type="component" value="Unassembled WGS sequence"/>
</dbReference>
<name>A0A397VZ15_9GLOM</name>
<accession>A0A397VZ15</accession>
<evidence type="ECO:0000313" key="3">
    <source>
        <dbReference type="Proteomes" id="UP000266673"/>
    </source>
</evidence>
<proteinExistence type="predicted"/>
<dbReference type="AlphaFoldDB" id="A0A397VZ15"/>
<dbReference type="EMBL" id="QKWP01000131">
    <property type="protein sequence ID" value="RIB26577.1"/>
    <property type="molecule type" value="Genomic_DNA"/>
</dbReference>
<evidence type="ECO:0000256" key="1">
    <source>
        <dbReference type="SAM" id="MobiDB-lite"/>
    </source>
</evidence>
<reference evidence="2 3" key="1">
    <citation type="submission" date="2018-06" db="EMBL/GenBank/DDBJ databases">
        <title>Comparative genomics reveals the genomic features of Rhizophagus irregularis, R. cerebriforme, R. diaphanum and Gigaspora rosea, and their symbiotic lifestyle signature.</title>
        <authorList>
            <person name="Morin E."/>
            <person name="San Clemente H."/>
            <person name="Chen E.C.H."/>
            <person name="De La Providencia I."/>
            <person name="Hainaut M."/>
            <person name="Kuo A."/>
            <person name="Kohler A."/>
            <person name="Murat C."/>
            <person name="Tang N."/>
            <person name="Roy S."/>
            <person name="Loubradou J."/>
            <person name="Henrissat B."/>
            <person name="Grigoriev I.V."/>
            <person name="Corradi N."/>
            <person name="Roux C."/>
            <person name="Martin F.M."/>
        </authorList>
    </citation>
    <scope>NUCLEOTIDE SEQUENCE [LARGE SCALE GENOMIC DNA]</scope>
    <source>
        <strain evidence="2 3">DAOM 194757</strain>
    </source>
</reference>
<dbReference type="OrthoDB" id="2347063at2759"/>
<feature type="region of interest" description="Disordered" evidence="1">
    <location>
        <begin position="42"/>
        <end position="76"/>
    </location>
</feature>
<gene>
    <name evidence="2" type="ORF">C2G38_2266339</name>
</gene>
<sequence length="256" mass="29005">MPIVPASFDVLTVDNQNFQSEAHACKGTLKSYSTIETIDQVPAETGAPPSRPESPENAENFEPDIKEENNGAFYHRGAKADSMAEYRYIIRDDSVRPRQFLGTDSEDGIEAILTEHQGHSLHEFIDGDDPLRPIIDFDLSRETFNKIELKLTPKEIQDLLCRAFAKTCKEIYSEWRPDTLTIASSSDKKKMSLHISTFGLRFKNIAKVAVFTELVYNKLPVGLQSKEIVDNITNKRSFSLRILGIPKFIEETKKHV</sequence>
<organism evidence="2 3">
    <name type="scientific">Gigaspora rosea</name>
    <dbReference type="NCBI Taxonomy" id="44941"/>
    <lineage>
        <taxon>Eukaryota</taxon>
        <taxon>Fungi</taxon>
        <taxon>Fungi incertae sedis</taxon>
        <taxon>Mucoromycota</taxon>
        <taxon>Glomeromycotina</taxon>
        <taxon>Glomeromycetes</taxon>
        <taxon>Diversisporales</taxon>
        <taxon>Gigasporaceae</taxon>
        <taxon>Gigaspora</taxon>
    </lineage>
</organism>
<keyword evidence="3" id="KW-1185">Reference proteome</keyword>
<comment type="caution">
    <text evidence="2">The sequence shown here is derived from an EMBL/GenBank/DDBJ whole genome shotgun (WGS) entry which is preliminary data.</text>
</comment>
<protein>
    <submittedName>
        <fullName evidence="2">Uncharacterized protein</fullName>
    </submittedName>
</protein>
<evidence type="ECO:0000313" key="2">
    <source>
        <dbReference type="EMBL" id="RIB26577.1"/>
    </source>
</evidence>